<dbReference type="EMBL" id="MGGI01000003">
    <property type="protein sequence ID" value="OGM27669.1"/>
    <property type="molecule type" value="Genomic_DNA"/>
</dbReference>
<organism evidence="2 3">
    <name type="scientific">Candidatus Woesebacteria bacterium RIFCSPHIGHO2_01_FULL_39_28</name>
    <dbReference type="NCBI Taxonomy" id="1802496"/>
    <lineage>
        <taxon>Bacteria</taxon>
        <taxon>Candidatus Woeseibacteriota</taxon>
    </lineage>
</organism>
<dbReference type="Pfam" id="PF05548">
    <property type="entry name" value="Peptidase_M11"/>
    <property type="match status" value="1"/>
</dbReference>
<dbReference type="InterPro" id="IPR008752">
    <property type="entry name" value="Peptidase_M11"/>
</dbReference>
<accession>A0A1F7YLA2</accession>
<dbReference type="PANTHER" id="PTHR41775:SF1">
    <property type="entry name" value="PEPTIDASE M6-LIKE DOMAIN-CONTAINING PROTEIN"/>
    <property type="match status" value="1"/>
</dbReference>
<evidence type="ECO:0000313" key="3">
    <source>
        <dbReference type="Proteomes" id="UP000178851"/>
    </source>
</evidence>
<name>A0A1F7YLA2_9BACT</name>
<feature type="domain" description="Peptidase M11 gametolysin" evidence="1">
    <location>
        <begin position="208"/>
        <end position="400"/>
    </location>
</feature>
<comment type="caution">
    <text evidence="2">The sequence shown here is derived from an EMBL/GenBank/DDBJ whole genome shotgun (WGS) entry which is preliminary data.</text>
</comment>
<reference evidence="2 3" key="1">
    <citation type="journal article" date="2016" name="Nat. Commun.">
        <title>Thousands of microbial genomes shed light on interconnected biogeochemical processes in an aquifer system.</title>
        <authorList>
            <person name="Anantharaman K."/>
            <person name="Brown C.T."/>
            <person name="Hug L.A."/>
            <person name="Sharon I."/>
            <person name="Castelle C.J."/>
            <person name="Probst A.J."/>
            <person name="Thomas B.C."/>
            <person name="Singh A."/>
            <person name="Wilkins M.J."/>
            <person name="Karaoz U."/>
            <person name="Brodie E.L."/>
            <person name="Williams K.H."/>
            <person name="Hubbard S.S."/>
            <person name="Banfield J.F."/>
        </authorList>
    </citation>
    <scope>NUCLEOTIDE SEQUENCE [LARGE SCALE GENOMIC DNA]</scope>
</reference>
<evidence type="ECO:0000313" key="2">
    <source>
        <dbReference type="EMBL" id="OGM27669.1"/>
    </source>
</evidence>
<dbReference type="PANTHER" id="PTHR41775">
    <property type="entry name" value="SECRETED PROTEIN-RELATED"/>
    <property type="match status" value="1"/>
</dbReference>
<proteinExistence type="predicted"/>
<sequence>MFLLISVLSKHSLAATQEITIEGKLVVSITDDFKNGVSNTIYSLETSSGNLILLNYPGNLSQVKPGSRLQVSGTISGNTITVNSFQVTATATVSSVQSMGTCQCDLGSVTQNNCILPSQPLCTGKFSCACSLAKKVAVILFNFQNDTSQPFTLDETRRKTFTDSDSVKAFYQEVSFGQINLTGKFRSDGDIFGWYTIPYNKPLPPLPCDYKTWTSSARSIAQNNGVDLAGYDNYIYLFPYTLVCNWSGAAEVGQNEVWVNFFYSLSVVGHELGHNFGLYHANTYNCVDPTGKRVPISDNCTQVSYGDPFDIMDSGSSYHMNNFFKGVLNWYQPVNTLTVTSDGNYSIAPIERSTTGVQALRVPKDRDSFGNIINYYYLEYRQPYGFDNTLTSSVTNGVSIRIAPEFNRSTDSLLIDTSSDTNSFSDAPLAVGKTFTDTYRGITIKTLSASTSEASVSINFGPTIILNSASNESCDQKCFSNGGSCVGVRANVPMNGTRMTFDGTFCTIANSVCSVVLKNLNQDCSGIPAEWSYCTCQPLPSPTPSTTLTPKPTPGPITGDLDGDGRVNGNDAKILLSNWFTPLYNLFIVDNKVNSLDFGIIFKNWTGP</sequence>
<dbReference type="SUPFAM" id="SSF55486">
    <property type="entry name" value="Metalloproteases ('zincins'), catalytic domain"/>
    <property type="match status" value="1"/>
</dbReference>
<gene>
    <name evidence="2" type="ORF">A2627_04490</name>
</gene>
<protein>
    <recommendedName>
        <fullName evidence="1">Peptidase M11 gametolysin domain-containing protein</fullName>
    </recommendedName>
</protein>
<evidence type="ECO:0000259" key="1">
    <source>
        <dbReference type="Pfam" id="PF05548"/>
    </source>
</evidence>
<dbReference type="Proteomes" id="UP000178851">
    <property type="component" value="Unassembled WGS sequence"/>
</dbReference>
<dbReference type="AlphaFoldDB" id="A0A1F7YLA2"/>